<dbReference type="AlphaFoldDB" id="A0A9X7U6P6"/>
<name>A0A9X7U6P6_SPHYA</name>
<proteinExistence type="predicted"/>
<protein>
    <submittedName>
        <fullName evidence="1">Uncharacterized protein</fullName>
    </submittedName>
</protein>
<reference evidence="1 2" key="1">
    <citation type="submission" date="2020-07" db="EMBL/GenBank/DDBJ databases">
        <title>Whole genome sequence of Sphingobium yanoikuyae A3.</title>
        <authorList>
            <person name="Han S.-S."/>
        </authorList>
    </citation>
    <scope>NUCLEOTIDE SEQUENCE [LARGE SCALE GENOMIC DNA]</scope>
    <source>
        <strain evidence="1 2">A3</strain>
    </source>
</reference>
<evidence type="ECO:0000313" key="2">
    <source>
        <dbReference type="Proteomes" id="UP000515377"/>
    </source>
</evidence>
<sequence>MRDQSGVGPLEWEVEQHGWTEDLVERAHDLAEDLFGVSELDVEDDIALDDPRYEFLKLMRDEADEYWARLGWDVTDGEGKQLRVMEYLSRPLLCAVKRLHPDAKLAMADDAWAASLEADAKRFKASR</sequence>
<gene>
    <name evidence="1" type="ORF">H3V42_23000</name>
</gene>
<organism evidence="1 2">
    <name type="scientific">Sphingobium yanoikuyae</name>
    <name type="common">Sphingomonas yanoikuyae</name>
    <dbReference type="NCBI Taxonomy" id="13690"/>
    <lineage>
        <taxon>Bacteria</taxon>
        <taxon>Pseudomonadati</taxon>
        <taxon>Pseudomonadota</taxon>
        <taxon>Alphaproteobacteria</taxon>
        <taxon>Sphingomonadales</taxon>
        <taxon>Sphingomonadaceae</taxon>
        <taxon>Sphingobium</taxon>
    </lineage>
</organism>
<dbReference type="EMBL" id="CP060122">
    <property type="protein sequence ID" value="QNG44691.1"/>
    <property type="molecule type" value="Genomic_DNA"/>
</dbReference>
<evidence type="ECO:0000313" key="1">
    <source>
        <dbReference type="EMBL" id="QNG44691.1"/>
    </source>
</evidence>
<dbReference type="Proteomes" id="UP000515377">
    <property type="component" value="Chromosome"/>
</dbReference>
<accession>A0A9X7U6P6</accession>